<reference evidence="6" key="1">
    <citation type="journal article" date="2015" name="Nature">
        <title>Complex archaea that bridge the gap between prokaryotes and eukaryotes.</title>
        <authorList>
            <person name="Spang A."/>
            <person name="Saw J.H."/>
            <person name="Jorgensen S.L."/>
            <person name="Zaremba-Niedzwiedzka K."/>
            <person name="Martijn J."/>
            <person name="Lind A.E."/>
            <person name="van Eijk R."/>
            <person name="Schleper C."/>
            <person name="Guy L."/>
            <person name="Ettema T.J."/>
        </authorList>
    </citation>
    <scope>NUCLEOTIDE SEQUENCE</scope>
</reference>
<evidence type="ECO:0000259" key="5">
    <source>
        <dbReference type="Pfam" id="PF01951"/>
    </source>
</evidence>
<feature type="domain" description="Archease" evidence="5">
    <location>
        <begin position="4"/>
        <end position="137"/>
    </location>
</feature>
<gene>
    <name evidence="6" type="ORF">LCGC14_2533190</name>
</gene>
<accession>A0A0F9D4I2</accession>
<dbReference type="GO" id="GO:0046872">
    <property type="term" value="F:metal ion binding"/>
    <property type="evidence" value="ECO:0007669"/>
    <property type="project" value="UniProtKB-KW"/>
</dbReference>
<dbReference type="PANTHER" id="PTHR12682">
    <property type="entry name" value="ARCHEASE"/>
    <property type="match status" value="1"/>
</dbReference>
<dbReference type="Gene3D" id="3.55.10.10">
    <property type="entry name" value="Archease domain"/>
    <property type="match status" value="1"/>
</dbReference>
<name>A0A0F9D4I2_9ZZZZ</name>
<dbReference type="InterPro" id="IPR023572">
    <property type="entry name" value="Archease_dom"/>
</dbReference>
<dbReference type="InterPro" id="IPR036820">
    <property type="entry name" value="Archease_dom_sf"/>
</dbReference>
<comment type="caution">
    <text evidence="6">The sequence shown here is derived from an EMBL/GenBank/DDBJ whole genome shotgun (WGS) entry which is preliminary data.</text>
</comment>
<organism evidence="6">
    <name type="scientific">marine sediment metagenome</name>
    <dbReference type="NCBI Taxonomy" id="412755"/>
    <lineage>
        <taxon>unclassified sequences</taxon>
        <taxon>metagenomes</taxon>
        <taxon>ecological metagenomes</taxon>
    </lineage>
</organism>
<dbReference type="SUPFAM" id="SSF69819">
    <property type="entry name" value="MTH1598-like"/>
    <property type="match status" value="1"/>
</dbReference>
<evidence type="ECO:0000256" key="2">
    <source>
        <dbReference type="ARBA" id="ARBA00022694"/>
    </source>
</evidence>
<evidence type="ECO:0000256" key="3">
    <source>
        <dbReference type="ARBA" id="ARBA00022723"/>
    </source>
</evidence>
<dbReference type="GO" id="GO:0008033">
    <property type="term" value="P:tRNA processing"/>
    <property type="evidence" value="ECO:0007669"/>
    <property type="project" value="UniProtKB-KW"/>
</dbReference>
<keyword evidence="2" id="KW-0819">tRNA processing</keyword>
<dbReference type="PANTHER" id="PTHR12682:SF11">
    <property type="entry name" value="PROTEIN ARCHEASE"/>
    <property type="match status" value="1"/>
</dbReference>
<evidence type="ECO:0000256" key="4">
    <source>
        <dbReference type="ARBA" id="ARBA00022837"/>
    </source>
</evidence>
<evidence type="ECO:0000313" key="6">
    <source>
        <dbReference type="EMBL" id="KKL12696.1"/>
    </source>
</evidence>
<dbReference type="AlphaFoldDB" id="A0A0F9D4I2"/>
<keyword evidence="4" id="KW-0106">Calcium</keyword>
<dbReference type="EMBL" id="LAZR01041157">
    <property type="protein sequence ID" value="KKL12696.1"/>
    <property type="molecule type" value="Genomic_DNA"/>
</dbReference>
<comment type="similarity">
    <text evidence="1">Belongs to the archease family.</text>
</comment>
<proteinExistence type="inferred from homology"/>
<dbReference type="InterPro" id="IPR002804">
    <property type="entry name" value="Archease"/>
</dbReference>
<protein>
    <recommendedName>
        <fullName evidence="5">Archease domain-containing protein</fullName>
    </recommendedName>
</protein>
<evidence type="ECO:0000256" key="1">
    <source>
        <dbReference type="ARBA" id="ARBA00007963"/>
    </source>
</evidence>
<keyword evidence="3" id="KW-0479">Metal-binding</keyword>
<dbReference type="Pfam" id="PF01951">
    <property type="entry name" value="Archease"/>
    <property type="match status" value="1"/>
</dbReference>
<sequence>MSIQYLEHTTDAFILVTAPSLTDAFTLAGQSVVDTTLDKKTIEEKEQRTLKVSGKDLRYLLFNWLEEVNYQLITEGFAIARFSLDISKNSTYELKSTIFGELIDLKKHHFKVEIKAPTFHMMEIKQNGQVTMRFLLDL</sequence>